<sequence length="108" mass="12825">MMVTPSLSHYDLIQLPRDRAMRLVTHWDYFDFENNNDLWKLPAGPRQACAKHLSEIISRRFYLEWAMDPFVELIHDRLLLICCDMVLETLTNKDLFNICLAYDLSCDD</sequence>
<name>A0ABD2WHJ6_9HYME</name>
<protein>
    <submittedName>
        <fullName evidence="1">Uncharacterized protein</fullName>
    </submittedName>
</protein>
<dbReference type="EMBL" id="JBJJXI010000103">
    <property type="protein sequence ID" value="KAL3392513.1"/>
    <property type="molecule type" value="Genomic_DNA"/>
</dbReference>
<gene>
    <name evidence="1" type="ORF">TKK_012834</name>
</gene>
<evidence type="ECO:0000313" key="1">
    <source>
        <dbReference type="EMBL" id="KAL3392513.1"/>
    </source>
</evidence>
<dbReference type="AlphaFoldDB" id="A0ABD2WHJ6"/>
<accession>A0ABD2WHJ6</accession>
<comment type="caution">
    <text evidence="1">The sequence shown here is derived from an EMBL/GenBank/DDBJ whole genome shotgun (WGS) entry which is preliminary data.</text>
</comment>
<dbReference type="Proteomes" id="UP001627154">
    <property type="component" value="Unassembled WGS sequence"/>
</dbReference>
<organism evidence="1 2">
    <name type="scientific">Trichogramma kaykai</name>
    <dbReference type="NCBI Taxonomy" id="54128"/>
    <lineage>
        <taxon>Eukaryota</taxon>
        <taxon>Metazoa</taxon>
        <taxon>Ecdysozoa</taxon>
        <taxon>Arthropoda</taxon>
        <taxon>Hexapoda</taxon>
        <taxon>Insecta</taxon>
        <taxon>Pterygota</taxon>
        <taxon>Neoptera</taxon>
        <taxon>Endopterygota</taxon>
        <taxon>Hymenoptera</taxon>
        <taxon>Apocrita</taxon>
        <taxon>Proctotrupomorpha</taxon>
        <taxon>Chalcidoidea</taxon>
        <taxon>Trichogrammatidae</taxon>
        <taxon>Trichogramma</taxon>
    </lineage>
</organism>
<keyword evidence="2" id="KW-1185">Reference proteome</keyword>
<reference evidence="1 2" key="1">
    <citation type="journal article" date="2024" name="bioRxiv">
        <title>A reference genome for Trichogramma kaykai: A tiny desert-dwelling parasitoid wasp with competing sex-ratio distorters.</title>
        <authorList>
            <person name="Culotta J."/>
            <person name="Lindsey A.R."/>
        </authorList>
    </citation>
    <scope>NUCLEOTIDE SEQUENCE [LARGE SCALE GENOMIC DNA]</scope>
    <source>
        <strain evidence="1 2">KSX58</strain>
    </source>
</reference>
<evidence type="ECO:0000313" key="2">
    <source>
        <dbReference type="Proteomes" id="UP001627154"/>
    </source>
</evidence>
<proteinExistence type="predicted"/>